<dbReference type="EMBL" id="ML996700">
    <property type="protein sequence ID" value="KAF2398449.1"/>
    <property type="molecule type" value="Genomic_DNA"/>
</dbReference>
<proteinExistence type="inferred from homology"/>
<evidence type="ECO:0000256" key="7">
    <source>
        <dbReference type="ARBA" id="ARBA00022679"/>
    </source>
</evidence>
<sequence length="453" mass="51319">MDDAASHVIPTIMPSREELMAKDTFRVRLEAICREVVPIALPELPPFSLQAYGSFASGFAVRGSDLDLTVVWDYPPIPGFEEAVASVPRILEAALLQAGLGARVLDRTRVPIIKVCEHPTPELYHNLVMERQKWDTIAKEEEGETLRERLAPQSAAFGTLQHLKEMSAVERTLQDDLRGYLNRFMDSAREAMKDTDEDQYFRMTDPAPKPWLREKAMGDLDFPKTGVGIQCDINFTNSLAIHNTRLLRCYSLCDVRVRPMVLFVKEWARRRKINSAYSGTLSSYGYVLMVLHYLIHVAKPPVLPNLLHMSGGAVVTEQGYKFSFYDDEDAIRRAAAAGNITTNTMPLGVLLRNFFHYYGELSAMGAEDRGFNWTRWVLSLRSPHGLLWKEEKGWTAAKNAVMTDKVVRQRYLLAIEDPFETDHNVARTVTHNGIVAIRDEFRRALSIMADLAN</sequence>
<dbReference type="InterPro" id="IPR043519">
    <property type="entry name" value="NT_sf"/>
</dbReference>
<dbReference type="Gene3D" id="1.10.1410.10">
    <property type="match status" value="1"/>
</dbReference>
<feature type="domain" description="Poly(A) RNA polymerase mitochondrial-like central palm" evidence="11">
    <location>
        <begin position="8"/>
        <end position="118"/>
    </location>
</feature>
<evidence type="ECO:0000256" key="1">
    <source>
        <dbReference type="ARBA" id="ARBA00001936"/>
    </source>
</evidence>
<evidence type="ECO:0000313" key="13">
    <source>
        <dbReference type="Proteomes" id="UP000799640"/>
    </source>
</evidence>
<keyword evidence="7" id="KW-0808">Transferase</keyword>
<dbReference type="GO" id="GO:0010605">
    <property type="term" value="P:negative regulation of macromolecule metabolic process"/>
    <property type="evidence" value="ECO:0007669"/>
    <property type="project" value="UniProtKB-ARBA"/>
</dbReference>
<dbReference type="Pfam" id="PF22600">
    <property type="entry name" value="MTPAP-like_central"/>
    <property type="match status" value="2"/>
</dbReference>
<dbReference type="InterPro" id="IPR002058">
    <property type="entry name" value="PAP_assoc"/>
</dbReference>
<dbReference type="SUPFAM" id="SSF81631">
    <property type="entry name" value="PAP/OAS1 substrate-binding domain"/>
    <property type="match status" value="1"/>
</dbReference>
<dbReference type="AlphaFoldDB" id="A0A6G1HRI3"/>
<dbReference type="Pfam" id="PF03828">
    <property type="entry name" value="PAP_assoc"/>
    <property type="match status" value="1"/>
</dbReference>
<dbReference type="Gene3D" id="3.30.460.10">
    <property type="entry name" value="Beta Polymerase, domain 2"/>
    <property type="match status" value="1"/>
</dbReference>
<evidence type="ECO:0000256" key="6">
    <source>
        <dbReference type="ARBA" id="ARBA00022490"/>
    </source>
</evidence>
<keyword evidence="13" id="KW-1185">Reference proteome</keyword>
<feature type="domain" description="PAP-associated" evidence="10">
    <location>
        <begin position="346"/>
        <end position="423"/>
    </location>
</feature>
<dbReference type="Proteomes" id="UP000799640">
    <property type="component" value="Unassembled WGS sequence"/>
</dbReference>
<evidence type="ECO:0000256" key="3">
    <source>
        <dbReference type="ARBA" id="ARBA00004496"/>
    </source>
</evidence>
<feature type="non-terminal residue" evidence="12">
    <location>
        <position position="453"/>
    </location>
</feature>
<dbReference type="GO" id="GO:0050265">
    <property type="term" value="F:RNA uridylyltransferase activity"/>
    <property type="evidence" value="ECO:0007669"/>
    <property type="project" value="TreeGrafter"/>
</dbReference>
<dbReference type="GO" id="GO:1990817">
    <property type="term" value="F:poly(A) RNA polymerase activity"/>
    <property type="evidence" value="ECO:0007669"/>
    <property type="project" value="UniProtKB-EC"/>
</dbReference>
<keyword evidence="6" id="KW-0963">Cytoplasm</keyword>
<comment type="cofactor">
    <cofactor evidence="1">
        <name>Mn(2+)</name>
        <dbReference type="ChEBI" id="CHEBI:29035"/>
    </cofactor>
</comment>
<dbReference type="InterPro" id="IPR054708">
    <property type="entry name" value="MTPAP-like_central"/>
</dbReference>
<feature type="domain" description="Poly(A) RNA polymerase mitochondrial-like central palm" evidence="11">
    <location>
        <begin position="225"/>
        <end position="251"/>
    </location>
</feature>
<dbReference type="OrthoDB" id="407432at2759"/>
<organism evidence="12 13">
    <name type="scientific">Trichodelitschia bisporula</name>
    <dbReference type="NCBI Taxonomy" id="703511"/>
    <lineage>
        <taxon>Eukaryota</taxon>
        <taxon>Fungi</taxon>
        <taxon>Dikarya</taxon>
        <taxon>Ascomycota</taxon>
        <taxon>Pezizomycotina</taxon>
        <taxon>Dothideomycetes</taxon>
        <taxon>Dothideomycetes incertae sedis</taxon>
        <taxon>Phaeotrichales</taxon>
        <taxon>Phaeotrichaceae</taxon>
        <taxon>Trichodelitschia</taxon>
    </lineage>
</organism>
<keyword evidence="8" id="KW-0479">Metal-binding</keyword>
<dbReference type="EC" id="2.7.7.19" evidence="5"/>
<comment type="cofactor">
    <cofactor evidence="2">
        <name>Mg(2+)</name>
        <dbReference type="ChEBI" id="CHEBI:18420"/>
    </cofactor>
</comment>
<reference evidence="12" key="1">
    <citation type="journal article" date="2020" name="Stud. Mycol.">
        <title>101 Dothideomycetes genomes: a test case for predicting lifestyles and emergence of pathogens.</title>
        <authorList>
            <person name="Haridas S."/>
            <person name="Albert R."/>
            <person name="Binder M."/>
            <person name="Bloem J."/>
            <person name="Labutti K."/>
            <person name="Salamov A."/>
            <person name="Andreopoulos B."/>
            <person name="Baker S."/>
            <person name="Barry K."/>
            <person name="Bills G."/>
            <person name="Bluhm B."/>
            <person name="Cannon C."/>
            <person name="Castanera R."/>
            <person name="Culley D."/>
            <person name="Daum C."/>
            <person name="Ezra D."/>
            <person name="Gonzalez J."/>
            <person name="Henrissat B."/>
            <person name="Kuo A."/>
            <person name="Liang C."/>
            <person name="Lipzen A."/>
            <person name="Lutzoni F."/>
            <person name="Magnuson J."/>
            <person name="Mondo S."/>
            <person name="Nolan M."/>
            <person name="Ohm R."/>
            <person name="Pangilinan J."/>
            <person name="Park H.-J."/>
            <person name="Ramirez L."/>
            <person name="Alfaro M."/>
            <person name="Sun H."/>
            <person name="Tritt A."/>
            <person name="Yoshinaga Y."/>
            <person name="Zwiers L.-H."/>
            <person name="Turgeon B."/>
            <person name="Goodwin S."/>
            <person name="Spatafora J."/>
            <person name="Crous P."/>
            <person name="Grigoriev I."/>
        </authorList>
    </citation>
    <scope>NUCLEOTIDE SEQUENCE</scope>
    <source>
        <strain evidence="12">CBS 262.69</strain>
    </source>
</reference>
<gene>
    <name evidence="12" type="ORF">EJ06DRAFT_480136</name>
</gene>
<keyword evidence="9" id="KW-0460">Magnesium</keyword>
<evidence type="ECO:0000313" key="12">
    <source>
        <dbReference type="EMBL" id="KAF2398449.1"/>
    </source>
</evidence>
<evidence type="ECO:0000259" key="11">
    <source>
        <dbReference type="Pfam" id="PF22600"/>
    </source>
</evidence>
<evidence type="ECO:0000256" key="4">
    <source>
        <dbReference type="ARBA" id="ARBA00008593"/>
    </source>
</evidence>
<evidence type="ECO:0000256" key="2">
    <source>
        <dbReference type="ARBA" id="ARBA00001946"/>
    </source>
</evidence>
<accession>A0A6G1HRI3</accession>
<dbReference type="SUPFAM" id="SSF81301">
    <property type="entry name" value="Nucleotidyltransferase"/>
    <property type="match status" value="1"/>
</dbReference>
<dbReference type="GO" id="GO:0046872">
    <property type="term" value="F:metal ion binding"/>
    <property type="evidence" value="ECO:0007669"/>
    <property type="project" value="UniProtKB-KW"/>
</dbReference>
<dbReference type="GO" id="GO:0031123">
    <property type="term" value="P:RNA 3'-end processing"/>
    <property type="evidence" value="ECO:0007669"/>
    <property type="project" value="TreeGrafter"/>
</dbReference>
<evidence type="ECO:0000256" key="9">
    <source>
        <dbReference type="ARBA" id="ARBA00022842"/>
    </source>
</evidence>
<evidence type="ECO:0000256" key="5">
    <source>
        <dbReference type="ARBA" id="ARBA00012388"/>
    </source>
</evidence>
<comment type="subcellular location">
    <subcellularLocation>
        <location evidence="3">Cytoplasm</location>
    </subcellularLocation>
</comment>
<dbReference type="PANTHER" id="PTHR12271">
    <property type="entry name" value="POLY A POLYMERASE CID PAP -RELATED"/>
    <property type="match status" value="1"/>
</dbReference>
<protein>
    <recommendedName>
        <fullName evidence="5">polynucleotide adenylyltransferase</fullName>
        <ecNumber evidence="5">2.7.7.19</ecNumber>
    </recommendedName>
</protein>
<name>A0A6G1HRI3_9PEZI</name>
<evidence type="ECO:0000259" key="10">
    <source>
        <dbReference type="Pfam" id="PF03828"/>
    </source>
</evidence>
<comment type="similarity">
    <text evidence="4">Belongs to the DNA polymerase type-B-like family.</text>
</comment>
<dbReference type="PANTHER" id="PTHR12271:SF40">
    <property type="entry name" value="POLY(A) RNA POLYMERASE GLD2"/>
    <property type="match status" value="1"/>
</dbReference>
<evidence type="ECO:0000256" key="8">
    <source>
        <dbReference type="ARBA" id="ARBA00022723"/>
    </source>
</evidence>
<dbReference type="GO" id="GO:0005737">
    <property type="term" value="C:cytoplasm"/>
    <property type="evidence" value="ECO:0007669"/>
    <property type="project" value="UniProtKB-SubCell"/>
</dbReference>